<dbReference type="GO" id="GO:0016787">
    <property type="term" value="F:hydrolase activity"/>
    <property type="evidence" value="ECO:0007669"/>
    <property type="project" value="UniProtKB-KW"/>
</dbReference>
<organism evidence="3 4">
    <name type="scientific">Flectobacillus roseus</name>
    <dbReference type="NCBI Taxonomy" id="502259"/>
    <lineage>
        <taxon>Bacteria</taxon>
        <taxon>Pseudomonadati</taxon>
        <taxon>Bacteroidota</taxon>
        <taxon>Cytophagia</taxon>
        <taxon>Cytophagales</taxon>
        <taxon>Flectobacillaceae</taxon>
        <taxon>Flectobacillus</taxon>
    </lineage>
</organism>
<gene>
    <name evidence="3" type="ORF">QM524_09110</name>
</gene>
<evidence type="ECO:0000256" key="2">
    <source>
        <dbReference type="SAM" id="SignalP"/>
    </source>
</evidence>
<dbReference type="InterPro" id="IPR052043">
    <property type="entry name" value="PolySaccharide_Degr_Enz"/>
</dbReference>
<feature type="chain" id="PRO_5047020434" evidence="2">
    <location>
        <begin position="23"/>
        <end position="386"/>
    </location>
</feature>
<keyword evidence="1 3" id="KW-0378">Hydrolase</keyword>
<evidence type="ECO:0000313" key="3">
    <source>
        <dbReference type="EMBL" id="MDI9859365.1"/>
    </source>
</evidence>
<dbReference type="InterPro" id="IPR010905">
    <property type="entry name" value="Glyco_hydro_88"/>
</dbReference>
<accession>A0ABT6Y726</accession>
<dbReference type="InterPro" id="IPR008928">
    <property type="entry name" value="6-hairpin_glycosidase_sf"/>
</dbReference>
<dbReference type="Proteomes" id="UP001236507">
    <property type="component" value="Unassembled WGS sequence"/>
</dbReference>
<sequence length="386" mass="44636">MKRLKTILLVFLNSCWGLTVLAQNTKPKTIASFENFPKDANPTEIGKRLSERFMTRPHSTFGAFKATPPTEITYPDACAWYGALTFAKLTDNKDLSQRLINRAELLLNEEAHLIPYAKDVDRAVIGIVPLEVYNQTKDERFLKVGLIPADEQFKTLSPEEYTKLPVEIRNRYAKGYSWHTRFWMDDMYMITALQSQAYRATNNYKYIDRTARQMIAYLDTLQTPNGLFYHANDVPFYWGRGDGWLAAGMAELLSILPKDNVYRPRIMQGYKDMMKTLLKYQDKNGMWHQLLDDPTAWPETSGTAMFTFAFITGVKKGWLDEKIYGQAARKAWISLCGYLDENNDLREICEGTNKKNDRQYYLDRKRITGDLHGQAPMIWCAMALVK</sequence>
<evidence type="ECO:0000313" key="4">
    <source>
        <dbReference type="Proteomes" id="UP001236507"/>
    </source>
</evidence>
<keyword evidence="4" id="KW-1185">Reference proteome</keyword>
<keyword evidence="2" id="KW-0732">Signal</keyword>
<proteinExistence type="predicted"/>
<dbReference type="SUPFAM" id="SSF48208">
    <property type="entry name" value="Six-hairpin glycosidases"/>
    <property type="match status" value="1"/>
</dbReference>
<feature type="signal peptide" evidence="2">
    <location>
        <begin position="1"/>
        <end position="22"/>
    </location>
</feature>
<dbReference type="Pfam" id="PF07470">
    <property type="entry name" value="Glyco_hydro_88"/>
    <property type="match status" value="1"/>
</dbReference>
<dbReference type="PANTHER" id="PTHR33886:SF8">
    <property type="entry name" value="UNSATURATED RHAMNOGALACTURONAN HYDROLASE (EUROFUNG)"/>
    <property type="match status" value="1"/>
</dbReference>
<reference evidence="3 4" key="1">
    <citation type="submission" date="2023-05" db="EMBL/GenBank/DDBJ databases">
        <title>Novel species of genus Flectobacillus isolated from stream in China.</title>
        <authorList>
            <person name="Lu H."/>
        </authorList>
    </citation>
    <scope>NUCLEOTIDE SEQUENCE [LARGE SCALE GENOMIC DNA]</scope>
    <source>
        <strain evidence="3 4">KCTC 42575</strain>
    </source>
</reference>
<dbReference type="InterPro" id="IPR012341">
    <property type="entry name" value="6hp_glycosidase-like_sf"/>
</dbReference>
<dbReference type="EMBL" id="JASHIF010000008">
    <property type="protein sequence ID" value="MDI9859365.1"/>
    <property type="molecule type" value="Genomic_DNA"/>
</dbReference>
<protein>
    <submittedName>
        <fullName evidence="3">Glycoside hydrolase family 88 protein</fullName>
    </submittedName>
</protein>
<evidence type="ECO:0000256" key="1">
    <source>
        <dbReference type="ARBA" id="ARBA00022801"/>
    </source>
</evidence>
<dbReference type="PANTHER" id="PTHR33886">
    <property type="entry name" value="UNSATURATED RHAMNOGALACTURONAN HYDROLASE (EUROFUNG)"/>
    <property type="match status" value="1"/>
</dbReference>
<comment type="caution">
    <text evidence="3">The sequence shown here is derived from an EMBL/GenBank/DDBJ whole genome shotgun (WGS) entry which is preliminary data.</text>
</comment>
<dbReference type="RefSeq" id="WP_283344322.1">
    <property type="nucleotide sequence ID" value="NZ_JASHIF010000008.1"/>
</dbReference>
<name>A0ABT6Y726_9BACT</name>
<dbReference type="Gene3D" id="1.50.10.10">
    <property type="match status" value="1"/>
</dbReference>